<gene>
    <name evidence="4" type="ORF">CO178_02450</name>
</gene>
<keyword evidence="2" id="KW-0812">Transmembrane</keyword>
<proteinExistence type="inferred from homology"/>
<keyword evidence="2" id="KW-1133">Transmembrane helix</keyword>
<comment type="caution">
    <text evidence="4">The sequence shown here is derived from an EMBL/GenBank/DDBJ whole genome shotgun (WGS) entry which is preliminary data.</text>
</comment>
<dbReference type="SUPFAM" id="SSF56300">
    <property type="entry name" value="Metallo-dependent phosphatases"/>
    <property type="match status" value="1"/>
</dbReference>
<dbReference type="InterPro" id="IPR029052">
    <property type="entry name" value="Metallo-depent_PP-like"/>
</dbReference>
<evidence type="ECO:0000313" key="4">
    <source>
        <dbReference type="EMBL" id="PJA40257.1"/>
    </source>
</evidence>
<dbReference type="Gene3D" id="3.60.21.10">
    <property type="match status" value="1"/>
</dbReference>
<name>A0A2M7X294_UNCKA</name>
<dbReference type="Proteomes" id="UP000230683">
    <property type="component" value="Unassembled WGS sequence"/>
</dbReference>
<evidence type="ECO:0000259" key="3">
    <source>
        <dbReference type="Pfam" id="PF12850"/>
    </source>
</evidence>
<evidence type="ECO:0000256" key="1">
    <source>
        <dbReference type="ARBA" id="ARBA00008950"/>
    </source>
</evidence>
<sequence length="271" mass="30381">VISCGSAGCLFILFAFLIILFFANNIKDRIVTRNSHLQPQSKAILTKIMLISDSESDWEYLEKSLNEAKTYNINNVIHLGDITQLGTPDDLSKAKAIFEESELNVYSVPGDRDLWKSKGIEGYLGGLGSNYGMINIDGLNFLLIDNSDEYEGINDVQWQYIVQNISNADFVILHNPIYFDLSLFGGKGMGEYSVEVKGQRERLLSLVRESNVKAVFGGDRHLFGEFADEGRKGLFHYVIGSTNSSRNLQSPNFSILTIYTDGDYYVENVVI</sequence>
<keyword evidence="2" id="KW-0472">Membrane</keyword>
<reference evidence="5" key="1">
    <citation type="submission" date="2017-09" db="EMBL/GenBank/DDBJ databases">
        <title>Depth-based differentiation of microbial function through sediment-hosted aquifers and enrichment of novel symbionts in the deep terrestrial subsurface.</title>
        <authorList>
            <person name="Probst A.J."/>
            <person name="Ladd B."/>
            <person name="Jarett J.K."/>
            <person name="Geller-Mcgrath D.E."/>
            <person name="Sieber C.M.K."/>
            <person name="Emerson J.B."/>
            <person name="Anantharaman K."/>
            <person name="Thomas B.C."/>
            <person name="Malmstrom R."/>
            <person name="Stieglmeier M."/>
            <person name="Klingl A."/>
            <person name="Woyke T."/>
            <person name="Ryan C.M."/>
            <person name="Banfield J.F."/>
        </authorList>
    </citation>
    <scope>NUCLEOTIDE SEQUENCE [LARGE SCALE GENOMIC DNA]</scope>
</reference>
<accession>A0A2M7X294</accession>
<feature type="transmembrane region" description="Helical" evidence="2">
    <location>
        <begin position="6"/>
        <end position="23"/>
    </location>
</feature>
<organism evidence="4 5">
    <name type="scientific">candidate division WWE3 bacterium CG_4_9_14_3_um_filter_34_6</name>
    <dbReference type="NCBI Taxonomy" id="1975079"/>
    <lineage>
        <taxon>Bacteria</taxon>
        <taxon>Katanobacteria</taxon>
    </lineage>
</organism>
<dbReference type="Pfam" id="PF12850">
    <property type="entry name" value="Metallophos_2"/>
    <property type="match status" value="1"/>
</dbReference>
<feature type="non-terminal residue" evidence="4">
    <location>
        <position position="1"/>
    </location>
</feature>
<dbReference type="AlphaFoldDB" id="A0A2M7X294"/>
<dbReference type="EMBL" id="PFWY01000108">
    <property type="protein sequence ID" value="PJA40257.1"/>
    <property type="molecule type" value="Genomic_DNA"/>
</dbReference>
<evidence type="ECO:0000313" key="5">
    <source>
        <dbReference type="Proteomes" id="UP000230683"/>
    </source>
</evidence>
<evidence type="ECO:0000256" key="2">
    <source>
        <dbReference type="SAM" id="Phobius"/>
    </source>
</evidence>
<protein>
    <recommendedName>
        <fullName evidence="3">Calcineurin-like phosphoesterase domain-containing protein</fullName>
    </recommendedName>
</protein>
<comment type="similarity">
    <text evidence="1">Belongs to the metallophosphoesterase superfamily. YfcE family.</text>
</comment>
<dbReference type="InterPro" id="IPR024654">
    <property type="entry name" value="Calcineurin-like_PHP_lpxH"/>
</dbReference>
<feature type="domain" description="Calcineurin-like phosphoesterase" evidence="3">
    <location>
        <begin position="47"/>
        <end position="259"/>
    </location>
</feature>